<evidence type="ECO:0000256" key="7">
    <source>
        <dbReference type="PIRSR" id="PIRSR000027-2"/>
    </source>
</evidence>
<accession>A0A1I5M309</accession>
<evidence type="ECO:0000256" key="4">
    <source>
        <dbReference type="ARBA" id="ARBA00022982"/>
    </source>
</evidence>
<dbReference type="GO" id="GO:0005506">
    <property type="term" value="F:iron ion binding"/>
    <property type="evidence" value="ECO:0007669"/>
    <property type="project" value="InterPro"/>
</dbReference>
<dbReference type="SUPFAM" id="SSF47175">
    <property type="entry name" value="Cytochromes"/>
    <property type="match status" value="1"/>
</dbReference>
<keyword evidence="8" id="KW-0732">Signal</keyword>
<comment type="PTM">
    <text evidence="7">Binds 1 heme group per subunit.</text>
</comment>
<dbReference type="InterPro" id="IPR010980">
    <property type="entry name" value="Cyt_c/b562"/>
</dbReference>
<gene>
    <name evidence="9" type="ORF">SAMN05216190_10465</name>
</gene>
<dbReference type="PIRSF" id="PIRSF000027">
    <property type="entry name" value="Cytc_c_prime"/>
    <property type="match status" value="1"/>
</dbReference>
<dbReference type="InterPro" id="IPR002321">
    <property type="entry name" value="Cyt_c_II"/>
</dbReference>
<feature type="chain" id="PRO_5011613145" evidence="8">
    <location>
        <begin position="20"/>
        <end position="149"/>
    </location>
</feature>
<dbReference type="RefSeq" id="WP_090498072.1">
    <property type="nucleotide sequence ID" value="NZ_FOWX01000004.1"/>
</dbReference>
<protein>
    <submittedName>
        <fullName evidence="9">Cytochrome c556</fullName>
    </submittedName>
</protein>
<dbReference type="STRING" id="289003.SAMN05216190_10465"/>
<feature type="binding site" description="covalent" evidence="7">
    <location>
        <position position="139"/>
    </location>
    <ligand>
        <name>heme c</name>
        <dbReference type="ChEBI" id="CHEBI:61717"/>
    </ligand>
</feature>
<dbReference type="Gene3D" id="1.20.120.10">
    <property type="entry name" value="Cytochrome c/b562"/>
    <property type="match status" value="1"/>
</dbReference>
<keyword evidence="10" id="KW-1185">Reference proteome</keyword>
<evidence type="ECO:0000256" key="1">
    <source>
        <dbReference type="ARBA" id="ARBA00022448"/>
    </source>
</evidence>
<sequence>MKLKSLFLVVLALTLTACGGVDPNSPQGQRQAIFKQMLKVSEDLGGMLRGRIAFKEEGFVSGAAELDRLTRTPWQHFPQVREEGGESRAKDEVWQRQERFQQLARELEAGTAALVAATAARPLQSAELVAPVQRVEDGCKACHEEFRAF</sequence>
<feature type="binding site" description="axial binding residue" evidence="6">
    <location>
        <position position="143"/>
    </location>
    <ligand>
        <name>heme c</name>
        <dbReference type="ChEBI" id="CHEBI:61717"/>
    </ligand>
    <ligandPart>
        <name>Fe</name>
        <dbReference type="ChEBI" id="CHEBI:18248"/>
    </ligandPart>
</feature>
<feature type="signal peptide" evidence="8">
    <location>
        <begin position="1"/>
        <end position="19"/>
    </location>
</feature>
<dbReference type="GO" id="GO:0009055">
    <property type="term" value="F:electron transfer activity"/>
    <property type="evidence" value="ECO:0007669"/>
    <property type="project" value="InterPro"/>
</dbReference>
<dbReference type="EMBL" id="FOWX01000004">
    <property type="protein sequence ID" value="SFP03942.1"/>
    <property type="molecule type" value="Genomic_DNA"/>
</dbReference>
<keyword evidence="3 6" id="KW-0479">Metal-binding</keyword>
<keyword evidence="1" id="KW-0813">Transport</keyword>
<keyword evidence="5 6" id="KW-0408">Iron</keyword>
<dbReference type="GO" id="GO:0020037">
    <property type="term" value="F:heme binding"/>
    <property type="evidence" value="ECO:0007669"/>
    <property type="project" value="InterPro"/>
</dbReference>
<evidence type="ECO:0000256" key="8">
    <source>
        <dbReference type="SAM" id="SignalP"/>
    </source>
</evidence>
<evidence type="ECO:0000256" key="6">
    <source>
        <dbReference type="PIRSR" id="PIRSR000027-1"/>
    </source>
</evidence>
<dbReference type="Pfam" id="PF01322">
    <property type="entry name" value="Cytochrom_C_2"/>
    <property type="match status" value="1"/>
</dbReference>
<evidence type="ECO:0000256" key="5">
    <source>
        <dbReference type="ARBA" id="ARBA00023004"/>
    </source>
</evidence>
<feature type="binding site" description="covalent" evidence="7">
    <location>
        <position position="142"/>
    </location>
    <ligand>
        <name>heme c</name>
        <dbReference type="ChEBI" id="CHEBI:61717"/>
    </ligand>
</feature>
<dbReference type="GO" id="GO:0022900">
    <property type="term" value="P:electron transport chain"/>
    <property type="evidence" value="ECO:0007669"/>
    <property type="project" value="InterPro"/>
</dbReference>
<evidence type="ECO:0000313" key="9">
    <source>
        <dbReference type="EMBL" id="SFP03942.1"/>
    </source>
</evidence>
<proteinExistence type="predicted"/>
<dbReference type="OrthoDB" id="5520910at2"/>
<dbReference type="PROSITE" id="PS51257">
    <property type="entry name" value="PROKAR_LIPOPROTEIN"/>
    <property type="match status" value="1"/>
</dbReference>
<evidence type="ECO:0000256" key="2">
    <source>
        <dbReference type="ARBA" id="ARBA00022617"/>
    </source>
</evidence>
<dbReference type="InterPro" id="IPR012127">
    <property type="entry name" value="Cyt_c_prime"/>
</dbReference>
<keyword evidence="4" id="KW-0249">Electron transport</keyword>
<name>A0A1I5M309_9PSED</name>
<reference evidence="10" key="1">
    <citation type="submission" date="2016-10" db="EMBL/GenBank/DDBJ databases">
        <authorList>
            <person name="Varghese N."/>
            <person name="Submissions S."/>
        </authorList>
    </citation>
    <scope>NUCLEOTIDE SEQUENCE [LARGE SCALE GENOMIC DNA]</scope>
    <source>
        <strain evidence="10">DSM 17834</strain>
    </source>
</reference>
<evidence type="ECO:0000256" key="3">
    <source>
        <dbReference type="ARBA" id="ARBA00022723"/>
    </source>
</evidence>
<dbReference type="AlphaFoldDB" id="A0A1I5M309"/>
<dbReference type="GO" id="GO:0042597">
    <property type="term" value="C:periplasmic space"/>
    <property type="evidence" value="ECO:0007669"/>
    <property type="project" value="InterPro"/>
</dbReference>
<dbReference type="Proteomes" id="UP000198784">
    <property type="component" value="Unassembled WGS sequence"/>
</dbReference>
<dbReference type="PROSITE" id="PS51009">
    <property type="entry name" value="CYTCII"/>
    <property type="match status" value="1"/>
</dbReference>
<organism evidence="9 10">
    <name type="scientific">Pseudomonas borbori</name>
    <dbReference type="NCBI Taxonomy" id="289003"/>
    <lineage>
        <taxon>Bacteria</taxon>
        <taxon>Pseudomonadati</taxon>
        <taxon>Pseudomonadota</taxon>
        <taxon>Gammaproteobacteria</taxon>
        <taxon>Pseudomonadales</taxon>
        <taxon>Pseudomonadaceae</taxon>
        <taxon>Pseudomonas</taxon>
    </lineage>
</organism>
<keyword evidence="2 7" id="KW-0349">Heme</keyword>
<evidence type="ECO:0000313" key="10">
    <source>
        <dbReference type="Proteomes" id="UP000198784"/>
    </source>
</evidence>